<name>U5DLF8_9CHRO</name>
<dbReference type="Pfam" id="PF13672">
    <property type="entry name" value="PP2C_2"/>
    <property type="match status" value="1"/>
</dbReference>
<dbReference type="SMART" id="SM00331">
    <property type="entry name" value="PP2C_SIG"/>
    <property type="match status" value="1"/>
</dbReference>
<feature type="domain" description="PPM-type phosphatase" evidence="3">
    <location>
        <begin position="261"/>
        <end position="515"/>
    </location>
</feature>
<dbReference type="PROSITE" id="PS51746">
    <property type="entry name" value="PPM_2"/>
    <property type="match status" value="1"/>
</dbReference>
<keyword evidence="2" id="KW-0812">Transmembrane</keyword>
<dbReference type="PANTHER" id="PTHR13832">
    <property type="entry name" value="PROTEIN PHOSPHATASE 2C"/>
    <property type="match status" value="1"/>
</dbReference>
<evidence type="ECO:0000256" key="1">
    <source>
        <dbReference type="SAM" id="MobiDB-lite"/>
    </source>
</evidence>
<dbReference type="AlphaFoldDB" id="U5DLF8"/>
<dbReference type="EMBL" id="ASSJ01000076">
    <property type="protein sequence ID" value="ERN40550.1"/>
    <property type="molecule type" value="Genomic_DNA"/>
</dbReference>
<dbReference type="EC" id="3.1.3.16" evidence="4"/>
<feature type="compositionally biased region" description="Low complexity" evidence="1">
    <location>
        <begin position="1"/>
        <end position="16"/>
    </location>
</feature>
<protein>
    <submittedName>
        <fullName evidence="4">Serine/threonine protein phosphatase</fullName>
        <ecNumber evidence="4">3.1.3.16</ecNumber>
    </submittedName>
</protein>
<evidence type="ECO:0000259" key="3">
    <source>
        <dbReference type="PROSITE" id="PS51746"/>
    </source>
</evidence>
<sequence length="618" mass="67664">MPEESASAAAHSANSNRQSPNAADARDCHKYQRPLLRLFLRVVGPGASDFAPGELLAGRYRVIAGAVVLDTQPAQPPDFPDRVPEALLPYSRLSPYQLHVPQVFGRVSDRDLWLLEYGYLRSDRAAGLERGEVLPMLTDAWAGTSPLRQLHWLWQMARLWQPLSDQGVAGALLDAKLVRVDGSLVHLLELPLDPEPESMSLAQLGLLWTPWTEGASPAIRDFFSFVCVQLTAGAIARPEQLVAVLDRALQRCGSSQQRLFQLAARTDVGPMRDHNEDALHIGEDGLAAADALAIVCDGVGGHAEGEVASRLAVDVMLRKLSELPQAIAPQEPEAISLELAEILRETNDAIGERNDRERRQGRQRMGTTLVMAMARSHELYVAHVGDSRAYWITRRGCQQLTLDDDVASQQTRLGQTLYREALQQPAAGSLVQVLGTGPSALLHPNIQRVVLDEDGLFLLCSDGLSDFDRVEQYWEQELLPVLEEQTTLQEAAERLLTIANTQNGHDNVTVALLYCQVSRLGGSDDTALLGPWESWVSSVLRATNLERPSPLRQRQSTPTVRAATPRAAIALSLAIVAVAIASAIGLSYAFVPEARAAIDGVRQRLLGSPLRDPSDFRR</sequence>
<dbReference type="STRING" id="582515.KR51_00030980"/>
<reference evidence="4 5" key="1">
    <citation type="submission" date="2013-05" db="EMBL/GenBank/DDBJ databases">
        <title>Draft genome sequence of Rubidibacter lacunae KORDI 51-2.</title>
        <authorList>
            <person name="Choi D.H."/>
            <person name="Noh J.H."/>
            <person name="Kwon K.-K."/>
            <person name="Lee J.-H."/>
            <person name="Ryu J.-Y."/>
        </authorList>
    </citation>
    <scope>NUCLEOTIDE SEQUENCE [LARGE SCALE GENOMIC DNA]</scope>
    <source>
        <strain evidence="4 5">KORDI 51-2</strain>
    </source>
</reference>
<keyword evidence="2" id="KW-0472">Membrane</keyword>
<dbReference type="InterPro" id="IPR001932">
    <property type="entry name" value="PPM-type_phosphatase-like_dom"/>
</dbReference>
<evidence type="ECO:0000256" key="2">
    <source>
        <dbReference type="SAM" id="Phobius"/>
    </source>
</evidence>
<dbReference type="InterPro" id="IPR036457">
    <property type="entry name" value="PPM-type-like_dom_sf"/>
</dbReference>
<dbReference type="SMART" id="SM00332">
    <property type="entry name" value="PP2Cc"/>
    <property type="match status" value="1"/>
</dbReference>
<evidence type="ECO:0000313" key="5">
    <source>
        <dbReference type="Proteomes" id="UP000016960"/>
    </source>
</evidence>
<gene>
    <name evidence="4" type="ORF">KR51_00030980</name>
</gene>
<dbReference type="Proteomes" id="UP000016960">
    <property type="component" value="Unassembled WGS sequence"/>
</dbReference>
<feature type="region of interest" description="Disordered" evidence="1">
    <location>
        <begin position="1"/>
        <end position="25"/>
    </location>
</feature>
<dbReference type="InParanoid" id="U5DLF8"/>
<comment type="caution">
    <text evidence="4">The sequence shown here is derived from an EMBL/GenBank/DDBJ whole genome shotgun (WGS) entry which is preliminary data.</text>
</comment>
<dbReference type="GO" id="GO:0004722">
    <property type="term" value="F:protein serine/threonine phosphatase activity"/>
    <property type="evidence" value="ECO:0007669"/>
    <property type="project" value="UniProtKB-EC"/>
</dbReference>
<accession>U5DLF8</accession>
<dbReference type="PATRIC" id="fig|582515.4.peg.3485"/>
<evidence type="ECO:0000313" key="4">
    <source>
        <dbReference type="EMBL" id="ERN40550.1"/>
    </source>
</evidence>
<dbReference type="SUPFAM" id="SSF81606">
    <property type="entry name" value="PP2C-like"/>
    <property type="match status" value="1"/>
</dbReference>
<dbReference type="eggNOG" id="COG0631">
    <property type="taxonomic scope" value="Bacteria"/>
</dbReference>
<organism evidence="4 5">
    <name type="scientific">Rubidibacter lacunae KORDI 51-2</name>
    <dbReference type="NCBI Taxonomy" id="582515"/>
    <lineage>
        <taxon>Bacteria</taxon>
        <taxon>Bacillati</taxon>
        <taxon>Cyanobacteriota</taxon>
        <taxon>Cyanophyceae</taxon>
        <taxon>Oscillatoriophycideae</taxon>
        <taxon>Chroococcales</taxon>
        <taxon>Aphanothecaceae</taxon>
        <taxon>Rubidibacter</taxon>
    </lineage>
</organism>
<dbReference type="PANTHER" id="PTHR13832:SF827">
    <property type="entry name" value="PROTEIN PHOSPHATASE 1L"/>
    <property type="match status" value="1"/>
</dbReference>
<keyword evidence="5" id="KW-1185">Reference proteome</keyword>
<dbReference type="CDD" id="cd00143">
    <property type="entry name" value="PP2Cc"/>
    <property type="match status" value="1"/>
</dbReference>
<keyword evidence="2" id="KW-1133">Transmembrane helix</keyword>
<keyword evidence="4" id="KW-0378">Hydrolase</keyword>
<dbReference type="Gene3D" id="3.60.40.10">
    <property type="entry name" value="PPM-type phosphatase domain"/>
    <property type="match status" value="1"/>
</dbReference>
<feature type="transmembrane region" description="Helical" evidence="2">
    <location>
        <begin position="567"/>
        <end position="591"/>
    </location>
</feature>
<dbReference type="InterPro" id="IPR015655">
    <property type="entry name" value="PP2C"/>
</dbReference>
<proteinExistence type="predicted"/>